<dbReference type="AlphaFoldDB" id="A0A6M3IN39"/>
<proteinExistence type="predicted"/>
<sequence>MKGMKAKIVSMLLGMLLDVIQQHGGKLMGQVVDGILDAIESAVLGSSSTVDDAIVIPICNMIRTALNVPDND</sequence>
<accession>A0A6M3IN39</accession>
<dbReference type="EMBL" id="MT141347">
    <property type="protein sequence ID" value="QJA58939.1"/>
    <property type="molecule type" value="Genomic_DNA"/>
</dbReference>
<reference evidence="1" key="1">
    <citation type="submission" date="2020-03" db="EMBL/GenBank/DDBJ databases">
        <title>The deep terrestrial virosphere.</title>
        <authorList>
            <person name="Holmfeldt K."/>
            <person name="Nilsson E."/>
            <person name="Simone D."/>
            <person name="Lopez-Fernandez M."/>
            <person name="Wu X."/>
            <person name="de Brujin I."/>
            <person name="Lundin D."/>
            <person name="Andersson A."/>
            <person name="Bertilsson S."/>
            <person name="Dopson M."/>
        </authorList>
    </citation>
    <scope>NUCLEOTIDE SEQUENCE</scope>
    <source>
        <strain evidence="1">MM415B01381</strain>
    </source>
</reference>
<organism evidence="1">
    <name type="scientific">viral metagenome</name>
    <dbReference type="NCBI Taxonomy" id="1070528"/>
    <lineage>
        <taxon>unclassified sequences</taxon>
        <taxon>metagenomes</taxon>
        <taxon>organismal metagenomes</taxon>
    </lineage>
</organism>
<evidence type="ECO:0000313" key="1">
    <source>
        <dbReference type="EMBL" id="QJA58939.1"/>
    </source>
</evidence>
<gene>
    <name evidence="1" type="ORF">MM415B01381_0014</name>
</gene>
<name>A0A6M3IN39_9ZZZZ</name>
<protein>
    <submittedName>
        <fullName evidence="1">Uncharacterized protein</fullName>
    </submittedName>
</protein>